<dbReference type="NCBIfam" id="TIGR01730">
    <property type="entry name" value="RND_mfp"/>
    <property type="match status" value="1"/>
</dbReference>
<evidence type="ECO:0000313" key="7">
    <source>
        <dbReference type="Proteomes" id="UP000260351"/>
    </source>
</evidence>
<sequence>MKQRFVSIVFLGLVLAACGESEEGGQQERATPVTTTAAEARVVERVELSVGRLRANSAPAVSAETGGRIREVHVDVGDTVETGQALAGIDAEVQQIAVNSGRAEIARIQALLDNERRRVRRLSDLADSQSIAQDQLDEARTAVESLKAQLDAAQARLDDAEYNLRQTTIASPVSGRIQSRFISVGDYVTPGMRVFELVSGQALQAFLPLPEHLQGEVELGQPVRLASPARPHDWIEAEVTDLRPVIGEGSRAIELIVALDNPGGWRAGGSVTGRVILERHEGLVVPPASVVRRSAGEVVYVVEGGRAQARSVRVGLRGDGWVEIAEGLDAGETVVVDGAGFLTDGALLEVRDRGAGA</sequence>
<dbReference type="Gene3D" id="2.40.50.100">
    <property type="match status" value="1"/>
</dbReference>
<dbReference type="AlphaFoldDB" id="A0A3E1K5X2"/>
<accession>A0A3E1K5X2</accession>
<evidence type="ECO:0000256" key="2">
    <source>
        <dbReference type="SAM" id="Coils"/>
    </source>
</evidence>
<feature type="domain" description="YknX-like C-terminal permuted SH3-like" evidence="5">
    <location>
        <begin position="282"/>
        <end position="347"/>
    </location>
</feature>
<feature type="domain" description="CusB-like beta-barrel" evidence="3">
    <location>
        <begin position="209"/>
        <end position="266"/>
    </location>
</feature>
<comment type="caution">
    <text evidence="6">The sequence shown here is derived from an EMBL/GenBank/DDBJ whole genome shotgun (WGS) entry which is preliminary data.</text>
</comment>
<dbReference type="Pfam" id="PF25989">
    <property type="entry name" value="YknX_C"/>
    <property type="match status" value="1"/>
</dbReference>
<dbReference type="EMBL" id="QUZK01000048">
    <property type="protein sequence ID" value="RFF29340.1"/>
    <property type="molecule type" value="Genomic_DNA"/>
</dbReference>
<dbReference type="GO" id="GO:1990281">
    <property type="term" value="C:efflux pump complex"/>
    <property type="evidence" value="ECO:0007669"/>
    <property type="project" value="TreeGrafter"/>
</dbReference>
<evidence type="ECO:0000256" key="1">
    <source>
        <dbReference type="ARBA" id="ARBA00009477"/>
    </source>
</evidence>
<dbReference type="Gene3D" id="2.40.420.20">
    <property type="match status" value="1"/>
</dbReference>
<dbReference type="PANTHER" id="PTHR30469">
    <property type="entry name" value="MULTIDRUG RESISTANCE PROTEIN MDTA"/>
    <property type="match status" value="1"/>
</dbReference>
<dbReference type="PANTHER" id="PTHR30469:SF38">
    <property type="entry name" value="HLYD FAMILY SECRETION PROTEIN"/>
    <property type="match status" value="1"/>
</dbReference>
<evidence type="ECO:0000313" key="6">
    <source>
        <dbReference type="EMBL" id="RFF29340.1"/>
    </source>
</evidence>
<keyword evidence="2" id="KW-0175">Coiled coil</keyword>
<proteinExistence type="inferred from homology"/>
<dbReference type="InterPro" id="IPR058792">
    <property type="entry name" value="Beta-barrel_RND_2"/>
</dbReference>
<dbReference type="Gene3D" id="1.10.287.470">
    <property type="entry name" value="Helix hairpin bin"/>
    <property type="match status" value="1"/>
</dbReference>
<dbReference type="Pfam" id="PF25973">
    <property type="entry name" value="BSH_CzcB"/>
    <property type="match status" value="1"/>
</dbReference>
<keyword evidence="7" id="KW-1185">Reference proteome</keyword>
<dbReference type="PROSITE" id="PS51257">
    <property type="entry name" value="PROKAR_LIPOPROTEIN"/>
    <property type="match status" value="1"/>
</dbReference>
<organism evidence="6 7">
    <name type="scientific">Wenzhouxiangella sediminis</name>
    <dbReference type="NCBI Taxonomy" id="1792836"/>
    <lineage>
        <taxon>Bacteria</taxon>
        <taxon>Pseudomonadati</taxon>
        <taxon>Pseudomonadota</taxon>
        <taxon>Gammaproteobacteria</taxon>
        <taxon>Chromatiales</taxon>
        <taxon>Wenzhouxiangellaceae</taxon>
        <taxon>Wenzhouxiangella</taxon>
    </lineage>
</organism>
<reference evidence="6 7" key="1">
    <citation type="submission" date="2018-08" db="EMBL/GenBank/DDBJ databases">
        <title>Wenzhouxiangella salilacus sp. nov., a novel bacterium isolated from a saline lake in Xinjiang Province, China.</title>
        <authorList>
            <person name="Han S."/>
        </authorList>
    </citation>
    <scope>NUCLEOTIDE SEQUENCE [LARGE SCALE GENOMIC DNA]</scope>
    <source>
        <strain evidence="6 7">XDB06</strain>
    </source>
</reference>
<dbReference type="SUPFAM" id="SSF111369">
    <property type="entry name" value="HlyD-like secretion proteins"/>
    <property type="match status" value="1"/>
</dbReference>
<protein>
    <submittedName>
        <fullName evidence="6">Efflux RND transporter periplasmic adaptor subunit</fullName>
    </submittedName>
</protein>
<dbReference type="RefSeq" id="WP_116651706.1">
    <property type="nucleotide sequence ID" value="NZ_QUZK01000048.1"/>
</dbReference>
<dbReference type="GO" id="GO:0015562">
    <property type="term" value="F:efflux transmembrane transporter activity"/>
    <property type="evidence" value="ECO:0007669"/>
    <property type="project" value="TreeGrafter"/>
</dbReference>
<feature type="coiled-coil region" evidence="2">
    <location>
        <begin position="105"/>
        <end position="170"/>
    </location>
</feature>
<dbReference type="Proteomes" id="UP000260351">
    <property type="component" value="Unassembled WGS sequence"/>
</dbReference>
<dbReference type="InterPro" id="IPR006143">
    <property type="entry name" value="RND_pump_MFP"/>
</dbReference>
<dbReference type="InterPro" id="IPR058647">
    <property type="entry name" value="BSH_CzcB-like"/>
</dbReference>
<comment type="similarity">
    <text evidence="1">Belongs to the membrane fusion protein (MFP) (TC 8.A.1) family.</text>
</comment>
<name>A0A3E1K5X2_9GAMM</name>
<evidence type="ECO:0000259" key="5">
    <source>
        <dbReference type="Pfam" id="PF25989"/>
    </source>
</evidence>
<dbReference type="InterPro" id="IPR058637">
    <property type="entry name" value="YknX-like_C"/>
</dbReference>
<feature type="domain" description="CzcB-like barrel-sandwich hybrid" evidence="4">
    <location>
        <begin position="60"/>
        <end position="197"/>
    </location>
</feature>
<gene>
    <name evidence="6" type="ORF">DZC52_13645</name>
</gene>
<dbReference type="Pfam" id="PF25954">
    <property type="entry name" value="Beta-barrel_RND_2"/>
    <property type="match status" value="1"/>
</dbReference>
<evidence type="ECO:0000259" key="3">
    <source>
        <dbReference type="Pfam" id="PF25954"/>
    </source>
</evidence>
<dbReference type="Gene3D" id="2.40.30.170">
    <property type="match status" value="1"/>
</dbReference>
<evidence type="ECO:0000259" key="4">
    <source>
        <dbReference type="Pfam" id="PF25973"/>
    </source>
</evidence>
<dbReference type="OrthoDB" id="9806939at2"/>